<keyword evidence="2" id="KW-1185">Reference proteome</keyword>
<accession>A0A371CGP6</accession>
<dbReference type="EMBL" id="KZ857849">
    <property type="protein sequence ID" value="RDX39458.1"/>
    <property type="molecule type" value="Genomic_DNA"/>
</dbReference>
<evidence type="ECO:0000313" key="1">
    <source>
        <dbReference type="EMBL" id="RDX39458.1"/>
    </source>
</evidence>
<reference evidence="1 2" key="1">
    <citation type="journal article" date="2018" name="Biotechnol. Biofuels">
        <title>Integrative visual omics of the white-rot fungus Polyporus brumalis exposes the biotechnological potential of its oxidative enzymes for delignifying raw plant biomass.</title>
        <authorList>
            <person name="Miyauchi S."/>
            <person name="Rancon A."/>
            <person name="Drula E."/>
            <person name="Hage H."/>
            <person name="Chaduli D."/>
            <person name="Favel A."/>
            <person name="Grisel S."/>
            <person name="Henrissat B."/>
            <person name="Herpoel-Gimbert I."/>
            <person name="Ruiz-Duenas F.J."/>
            <person name="Chevret D."/>
            <person name="Hainaut M."/>
            <person name="Lin J."/>
            <person name="Wang M."/>
            <person name="Pangilinan J."/>
            <person name="Lipzen A."/>
            <person name="Lesage-Meessen L."/>
            <person name="Navarro D."/>
            <person name="Riley R."/>
            <person name="Grigoriev I.V."/>
            <person name="Zhou S."/>
            <person name="Raouche S."/>
            <person name="Rosso M.N."/>
        </authorList>
    </citation>
    <scope>NUCLEOTIDE SEQUENCE [LARGE SCALE GENOMIC DNA]</scope>
    <source>
        <strain evidence="1 2">BRFM 1820</strain>
    </source>
</reference>
<sequence length="59" mass="6784">MAEGSLLLLHERELFMTDTPSIVVKAEDLLKRCTVLHPKSTPDMGLDQWLDLSPLHFYM</sequence>
<dbReference type="AlphaFoldDB" id="A0A371CGP6"/>
<organism evidence="1 2">
    <name type="scientific">Lentinus brumalis</name>
    <dbReference type="NCBI Taxonomy" id="2498619"/>
    <lineage>
        <taxon>Eukaryota</taxon>
        <taxon>Fungi</taxon>
        <taxon>Dikarya</taxon>
        <taxon>Basidiomycota</taxon>
        <taxon>Agaricomycotina</taxon>
        <taxon>Agaricomycetes</taxon>
        <taxon>Polyporales</taxon>
        <taxon>Polyporaceae</taxon>
        <taxon>Lentinus</taxon>
    </lineage>
</organism>
<gene>
    <name evidence="1" type="ORF">OH76DRAFT_829241</name>
</gene>
<dbReference type="OrthoDB" id="5376140at2759"/>
<dbReference type="Proteomes" id="UP000256964">
    <property type="component" value="Unassembled WGS sequence"/>
</dbReference>
<name>A0A371CGP6_9APHY</name>
<protein>
    <submittedName>
        <fullName evidence="1">Uncharacterized protein</fullName>
    </submittedName>
</protein>
<proteinExistence type="predicted"/>
<evidence type="ECO:0000313" key="2">
    <source>
        <dbReference type="Proteomes" id="UP000256964"/>
    </source>
</evidence>